<organism evidence="1 2">
    <name type="scientific">Pyropia yezoensis</name>
    <name type="common">Susabi-nori</name>
    <name type="synonym">Porphyra yezoensis</name>
    <dbReference type="NCBI Taxonomy" id="2788"/>
    <lineage>
        <taxon>Eukaryota</taxon>
        <taxon>Rhodophyta</taxon>
        <taxon>Bangiophyceae</taxon>
        <taxon>Bangiales</taxon>
        <taxon>Bangiaceae</taxon>
        <taxon>Pyropia</taxon>
    </lineage>
</organism>
<name>A0ACC3C2U8_PYRYE</name>
<reference evidence="1" key="1">
    <citation type="submission" date="2019-11" db="EMBL/GenBank/DDBJ databases">
        <title>Nori genome reveals adaptations in red seaweeds to the harsh intertidal environment.</title>
        <authorList>
            <person name="Wang D."/>
            <person name="Mao Y."/>
        </authorList>
    </citation>
    <scope>NUCLEOTIDE SEQUENCE</scope>
    <source>
        <tissue evidence="1">Gametophyte</tissue>
    </source>
</reference>
<accession>A0ACC3C2U8</accession>
<evidence type="ECO:0000313" key="2">
    <source>
        <dbReference type="Proteomes" id="UP000798662"/>
    </source>
</evidence>
<keyword evidence="2" id="KW-1185">Reference proteome</keyword>
<comment type="caution">
    <text evidence="1">The sequence shown here is derived from an EMBL/GenBank/DDBJ whole genome shotgun (WGS) entry which is preliminary data.</text>
</comment>
<protein>
    <submittedName>
        <fullName evidence="1">Uncharacterized protein</fullName>
    </submittedName>
</protein>
<dbReference type="EMBL" id="CM020619">
    <property type="protein sequence ID" value="KAK1864616.1"/>
    <property type="molecule type" value="Genomic_DNA"/>
</dbReference>
<evidence type="ECO:0000313" key="1">
    <source>
        <dbReference type="EMBL" id="KAK1864616.1"/>
    </source>
</evidence>
<gene>
    <name evidence="1" type="ORF">I4F81_007161</name>
</gene>
<sequence>MEWPRWERRHSGWWQGGAPVGVPPGCALLPGSPSTMDDLPSTALCRSPRVGTAAFLSAVPVAQSYRLVGSSMACRWRQGGRVATTPTVTFCRTALPLAKSPELRARDVSRAATVSQTVARKEIEFSVEYQVDAKIVKKEAELKAVRDRLKDTVSLRTDTEAELDRPDLSAAEKARLERVWTRLCGREDHLRKDKKFLLSGLRDLLDVGDNVEPVVDVQLKLESVNLKIDEKQKELDVVQADLEAIWQEQDDAKRVMRRREPTADHAYLDRVEMAVDRVEACLQEDKEYTQFVLQVFDAQANVLLRMLKQLRQLCGPSPMQDEPVKEVVRRLSYFVRPNPAQTWLSVGVTGHKLTAAAIKVLFELRTDARATGFVTGAPGRGKTMFLQQLLRSIDVEHLTLVPGLSRTLRNWWTTVPVGVVSFNGLSPASVEDHLLAWLDARLPLLVRIIFTETWDPADPHANFAVYRAKVIKLLKEKKLDVVSIESMASKVVRERMPASTSEEMRGVLLVDELSRLSLSSLSEHELGTLAKDIEDLRHPGVTSPQEEATTDTPRGEATADALDAEAVASSATQTSVAATAATATLLATSAPVGAVRTADVASVRRIAQTKVVVKLGDTWQPEDPAMKTAEAVRKAICDWCDLNGIRPVMTAFNERFIERQAGKLTGSLSNVRELVHIPLLPAAELIDQQQRRLDDLGFYLRTTSAAGQRRRQRSDTTARHLERLTLGHPRAAVVLDNAIQQSNDGDVFESILTESLKPSRLSVAKVSIEILARYPILMAAGLLNYDLPSSGFFSETLSYDTVFGEGALFKRSRLTPDAQGSTSRPTNPAIIVTFFLSAIALQRKREPEPVSELDAAATSVPSSSHEIQLSAPADPNKDKWASPRAIDTVKATIHDVSRADGGVYSACWEVRSALKVGNVPVAWENLFLWSEVLMSRSRALLVKNEASLSAVRPLPYRTFSLRKLYPAPDRLTGKAHWLGAAHVDASIPRLGVVHFTNFQALVDEYCDDDLLGHVWRLWRADFNGIDGIMFLRCIRGTRHGPRKGELVAVAMEFKSGSLKPSEDFKVSCSALSVLFGDLGPDWKRRTALVMVVREKAPVKLDVRTYMPELAVDSAIIVDADSLENAYGTTISTFAVCADSLFGAQVVRSRPSRKQRSRGTTL</sequence>
<proteinExistence type="predicted"/>
<dbReference type="Proteomes" id="UP000798662">
    <property type="component" value="Chromosome 2"/>
</dbReference>